<evidence type="ECO:0008006" key="3">
    <source>
        <dbReference type="Google" id="ProtNLM"/>
    </source>
</evidence>
<dbReference type="AlphaFoldDB" id="A0A3R6ZNZ1"/>
<reference evidence="1 2" key="1">
    <citation type="submission" date="2018-08" db="EMBL/GenBank/DDBJ databases">
        <title>Aphanomyces genome sequencing and annotation.</title>
        <authorList>
            <person name="Minardi D."/>
            <person name="Oidtmann B."/>
            <person name="Van Der Giezen M."/>
            <person name="Studholme D.J."/>
        </authorList>
    </citation>
    <scope>NUCLEOTIDE SEQUENCE [LARGE SCALE GENOMIC DNA]</scope>
    <source>
        <strain evidence="1 2">NJM0002</strain>
    </source>
</reference>
<dbReference type="VEuPathDB" id="FungiDB:H310_08351"/>
<evidence type="ECO:0000313" key="1">
    <source>
        <dbReference type="EMBL" id="RHY28598.1"/>
    </source>
</evidence>
<name>A0A3R6ZNZ1_9STRA</name>
<keyword evidence="2" id="KW-1185">Reference proteome</keyword>
<protein>
    <recommendedName>
        <fullName evidence="3">DinB-like domain-containing protein</fullName>
    </recommendedName>
</protein>
<dbReference type="EMBL" id="QUSY01000558">
    <property type="protein sequence ID" value="RHY28598.1"/>
    <property type="molecule type" value="Genomic_DNA"/>
</dbReference>
<dbReference type="PANTHER" id="PTHR39473">
    <property type="match status" value="1"/>
</dbReference>
<comment type="caution">
    <text evidence="1">The sequence shown here is derived from an EMBL/GenBank/DDBJ whole genome shotgun (WGS) entry which is preliminary data.</text>
</comment>
<organism evidence="1 2">
    <name type="scientific">Aphanomyces invadans</name>
    <dbReference type="NCBI Taxonomy" id="157072"/>
    <lineage>
        <taxon>Eukaryota</taxon>
        <taxon>Sar</taxon>
        <taxon>Stramenopiles</taxon>
        <taxon>Oomycota</taxon>
        <taxon>Saprolegniomycetes</taxon>
        <taxon>Saprolegniales</taxon>
        <taxon>Verrucalvaceae</taxon>
        <taxon>Aphanomyces</taxon>
    </lineage>
</organism>
<dbReference type="Proteomes" id="UP000285060">
    <property type="component" value="Unassembled WGS sequence"/>
</dbReference>
<proteinExistence type="predicted"/>
<sequence>MTSAYPDLVQNLNMRGWGKMRRHLATRAAAPPLPVYDAFHAIIHQQINLLERMSDDEYIFRCPTLHGTTGGHIRHALDHLRRSVDVPQDGVIHYDIRDRLTQIETNREAALVEMDAIQTFASRVADTTSLSKEVQAAFRLSAEGDEVALRSTIEREMAFAVHHAIHHHALIKVIMTSHFPHVPLPPAFGVAPSTVHYEAHLAKPVP</sequence>
<dbReference type="PANTHER" id="PTHR39473:SF1">
    <property type="entry name" value="DINB-LIKE DOMAIN-CONTAINING PROTEIN"/>
    <property type="match status" value="1"/>
</dbReference>
<evidence type="ECO:0000313" key="2">
    <source>
        <dbReference type="Proteomes" id="UP000285060"/>
    </source>
</evidence>
<gene>
    <name evidence="1" type="ORF">DYB32_005850</name>
</gene>
<accession>A0A3R6ZNZ1</accession>